<evidence type="ECO:0000313" key="7">
    <source>
        <dbReference type="Proteomes" id="UP000030665"/>
    </source>
</evidence>
<keyword evidence="2" id="KW-0689">Ribosomal protein</keyword>
<dbReference type="GO" id="GO:0005762">
    <property type="term" value="C:mitochondrial large ribosomal subunit"/>
    <property type="evidence" value="ECO:0007669"/>
    <property type="project" value="TreeGrafter"/>
</dbReference>
<dbReference type="InterPro" id="IPR012678">
    <property type="entry name" value="Ribosomal_uL23/eL15/eS24_sf"/>
</dbReference>
<dbReference type="InterPro" id="IPR013025">
    <property type="entry name" value="Ribosomal_uL23-like"/>
</dbReference>
<name>A0A077YXK3_TRITR</name>
<dbReference type="SUPFAM" id="SSF54189">
    <property type="entry name" value="Ribosomal proteins S24e, L23 and L15e"/>
    <property type="match status" value="1"/>
</dbReference>
<evidence type="ECO:0000313" key="6">
    <source>
        <dbReference type="EMBL" id="CDW52506.1"/>
    </source>
</evidence>
<dbReference type="GO" id="GO:0032543">
    <property type="term" value="P:mitochondrial translation"/>
    <property type="evidence" value="ECO:0007669"/>
    <property type="project" value="TreeGrafter"/>
</dbReference>
<evidence type="ECO:0000256" key="3">
    <source>
        <dbReference type="ARBA" id="ARBA00023274"/>
    </source>
</evidence>
<dbReference type="PANTHER" id="PTHR12059:SF5">
    <property type="entry name" value="LARGE RIBOSOMAL SUBUNIT PROTEIN UL23M"/>
    <property type="match status" value="1"/>
</dbReference>
<dbReference type="AlphaFoldDB" id="A0A077YXK3"/>
<reference evidence="6" key="2">
    <citation type="submission" date="2014-03" db="EMBL/GenBank/DDBJ databases">
        <title>The whipworm genome and dual-species transcriptomics of an intimate host-pathogen interaction.</title>
        <authorList>
            <person name="Foth B.J."/>
            <person name="Tsai I.J."/>
            <person name="Reid A.J."/>
            <person name="Bancroft A.J."/>
            <person name="Nichol S."/>
            <person name="Tracey A."/>
            <person name="Holroyd N."/>
            <person name="Cotton J.A."/>
            <person name="Stanley E.J."/>
            <person name="Zarowiecki M."/>
            <person name="Liu J.Z."/>
            <person name="Huckvale T."/>
            <person name="Cooper P.J."/>
            <person name="Grencis R.K."/>
            <person name="Berriman M."/>
        </authorList>
    </citation>
    <scope>NUCLEOTIDE SEQUENCE [LARGE SCALE GENOMIC DNA]</scope>
</reference>
<dbReference type="GO" id="GO:0003735">
    <property type="term" value="F:structural constituent of ribosome"/>
    <property type="evidence" value="ECO:0007669"/>
    <property type="project" value="InterPro"/>
</dbReference>
<keyword evidence="3" id="KW-0687">Ribonucleoprotein</keyword>
<dbReference type="Proteomes" id="UP000030665">
    <property type="component" value="Unassembled WGS sequence"/>
</dbReference>
<keyword evidence="7" id="KW-1185">Reference proteome</keyword>
<evidence type="ECO:0000256" key="2">
    <source>
        <dbReference type="ARBA" id="ARBA00022980"/>
    </source>
</evidence>
<proteinExistence type="inferred from homology"/>
<evidence type="ECO:0000256" key="5">
    <source>
        <dbReference type="ARBA" id="ARBA00041375"/>
    </source>
</evidence>
<dbReference type="EMBL" id="HG805824">
    <property type="protein sequence ID" value="CDW52506.1"/>
    <property type="molecule type" value="Genomic_DNA"/>
</dbReference>
<gene>
    <name evidence="6" type="ORF">TTRE_0000076801</name>
</gene>
<dbReference type="STRING" id="36087.A0A077YXK3"/>
<accession>A0A077YXK3</accession>
<sequence length="164" mass="19426">MTTRLHRLLPRKDQKTLVFLPDCWMKLVKPKESEKLLPNMVKFIVSPEMNADDVREYLKKIYNVPVRDVNVRVEQGKMIRLLKEYDSPSRMAGIHGRVVDKEPDITVAFVTLRKDLHFSFPKLYTDKAFYQEQQQLKRMEKTLAESKKTELSSWQCHGVPSWFK</sequence>
<organism evidence="6 7">
    <name type="scientific">Trichuris trichiura</name>
    <name type="common">Whipworm</name>
    <name type="synonym">Trichocephalus trichiurus</name>
    <dbReference type="NCBI Taxonomy" id="36087"/>
    <lineage>
        <taxon>Eukaryota</taxon>
        <taxon>Metazoa</taxon>
        <taxon>Ecdysozoa</taxon>
        <taxon>Nematoda</taxon>
        <taxon>Enoplea</taxon>
        <taxon>Dorylaimia</taxon>
        <taxon>Trichinellida</taxon>
        <taxon>Trichuridae</taxon>
        <taxon>Trichuris</taxon>
    </lineage>
</organism>
<dbReference type="Pfam" id="PF00276">
    <property type="entry name" value="Ribosomal_L23"/>
    <property type="match status" value="1"/>
</dbReference>
<dbReference type="PANTHER" id="PTHR12059">
    <property type="entry name" value="RIBOSOMAL PROTEIN L23-RELATED"/>
    <property type="match status" value="1"/>
</dbReference>
<reference evidence="6" key="1">
    <citation type="submission" date="2014-01" db="EMBL/GenBank/DDBJ databases">
        <authorList>
            <person name="Aslett M."/>
        </authorList>
    </citation>
    <scope>NUCLEOTIDE SEQUENCE</scope>
</reference>
<comment type="similarity">
    <text evidence="1">Belongs to the universal ribosomal protein uL23 family.</text>
</comment>
<dbReference type="InterPro" id="IPR012677">
    <property type="entry name" value="Nucleotide-bd_a/b_plait_sf"/>
</dbReference>
<evidence type="ECO:0000256" key="4">
    <source>
        <dbReference type="ARBA" id="ARBA00039977"/>
    </source>
</evidence>
<protein>
    <recommendedName>
        <fullName evidence="4">Large ribosomal subunit protein uL23m</fullName>
    </recommendedName>
    <alternativeName>
        <fullName evidence="5">39S ribosomal protein L23, mitochondrial</fullName>
    </alternativeName>
</protein>
<dbReference type="OrthoDB" id="275582at2759"/>
<evidence type="ECO:0000256" key="1">
    <source>
        <dbReference type="ARBA" id="ARBA00006700"/>
    </source>
</evidence>
<dbReference type="Gene3D" id="3.30.70.330">
    <property type="match status" value="1"/>
</dbReference>